<gene>
    <name evidence="6" type="primary">ychF</name>
    <name evidence="9" type="ORF">A3D08_02310</name>
</gene>
<dbReference type="Gene3D" id="1.10.150.300">
    <property type="entry name" value="TGS-like domain"/>
    <property type="match status" value="1"/>
</dbReference>
<dbReference type="InterPro" id="IPR006073">
    <property type="entry name" value="GTP-bd"/>
</dbReference>
<evidence type="ECO:0000256" key="4">
    <source>
        <dbReference type="ARBA" id="ARBA00022840"/>
    </source>
</evidence>
<dbReference type="Proteomes" id="UP000178098">
    <property type="component" value="Unassembled WGS sequence"/>
</dbReference>
<dbReference type="Gene3D" id="3.40.50.300">
    <property type="entry name" value="P-loop containing nucleotide triphosphate hydrolases"/>
    <property type="match status" value="1"/>
</dbReference>
<dbReference type="Pfam" id="PF06071">
    <property type="entry name" value="YchF-GTPase_C"/>
    <property type="match status" value="1"/>
</dbReference>
<dbReference type="InterPro" id="IPR012675">
    <property type="entry name" value="Beta-grasp_dom_sf"/>
</dbReference>
<protein>
    <recommendedName>
        <fullName evidence="6">Ribosome-binding ATPase YchF</fullName>
    </recommendedName>
</protein>
<dbReference type="SUPFAM" id="SSF52540">
    <property type="entry name" value="P-loop containing nucleoside triphosphate hydrolases"/>
    <property type="match status" value="1"/>
</dbReference>
<dbReference type="PANTHER" id="PTHR23305">
    <property type="entry name" value="OBG GTPASE FAMILY"/>
    <property type="match status" value="1"/>
</dbReference>
<feature type="binding site" evidence="6">
    <location>
        <begin position="11"/>
        <end position="16"/>
    </location>
    <ligand>
        <name>ATP</name>
        <dbReference type="ChEBI" id="CHEBI:30616"/>
    </ligand>
</feature>
<dbReference type="GO" id="GO:0005737">
    <property type="term" value="C:cytoplasm"/>
    <property type="evidence" value="ECO:0007669"/>
    <property type="project" value="TreeGrafter"/>
</dbReference>
<dbReference type="EMBL" id="MFZT01000018">
    <property type="protein sequence ID" value="OGK31360.1"/>
    <property type="molecule type" value="Genomic_DNA"/>
</dbReference>
<dbReference type="NCBIfam" id="TIGR00092">
    <property type="entry name" value="redox-regulated ATPase YchF"/>
    <property type="match status" value="1"/>
</dbReference>
<dbReference type="GO" id="GO:0005524">
    <property type="term" value="F:ATP binding"/>
    <property type="evidence" value="ECO:0007669"/>
    <property type="project" value="UniProtKB-UniRule"/>
</dbReference>
<dbReference type="Pfam" id="PF01926">
    <property type="entry name" value="MMR_HSR1"/>
    <property type="match status" value="1"/>
</dbReference>
<dbReference type="PANTHER" id="PTHR23305:SF18">
    <property type="entry name" value="OBG-TYPE G DOMAIN-CONTAINING PROTEIN"/>
    <property type="match status" value="1"/>
</dbReference>
<evidence type="ECO:0000256" key="5">
    <source>
        <dbReference type="ARBA" id="ARBA00022842"/>
    </source>
</evidence>
<keyword evidence="4 6" id="KW-0067">ATP-binding</keyword>
<dbReference type="InterPro" id="IPR004095">
    <property type="entry name" value="TGS"/>
</dbReference>
<reference evidence="9 10" key="1">
    <citation type="journal article" date="2016" name="Nat. Commun.">
        <title>Thousands of microbial genomes shed light on interconnected biogeochemical processes in an aquifer system.</title>
        <authorList>
            <person name="Anantharaman K."/>
            <person name="Brown C.T."/>
            <person name="Hug L.A."/>
            <person name="Sharon I."/>
            <person name="Castelle C.J."/>
            <person name="Probst A.J."/>
            <person name="Thomas B.C."/>
            <person name="Singh A."/>
            <person name="Wilkins M.J."/>
            <person name="Karaoz U."/>
            <person name="Brodie E.L."/>
            <person name="Williams K.H."/>
            <person name="Hubbard S.S."/>
            <person name="Banfield J.F."/>
        </authorList>
    </citation>
    <scope>NUCLEOTIDE SEQUENCE [LARGE SCALE GENOMIC DNA]</scope>
</reference>
<name>A0A1F7HJF1_9BACT</name>
<keyword evidence="3 6" id="KW-0547">Nucleotide-binding</keyword>
<dbReference type="FunFam" id="3.10.20.30:FF:000001">
    <property type="entry name" value="Ribosome-binding ATPase YchF"/>
    <property type="match status" value="1"/>
</dbReference>
<evidence type="ECO:0000256" key="6">
    <source>
        <dbReference type="HAMAP-Rule" id="MF_00944"/>
    </source>
</evidence>
<dbReference type="InterPro" id="IPR012676">
    <property type="entry name" value="TGS-like"/>
</dbReference>
<evidence type="ECO:0000256" key="1">
    <source>
        <dbReference type="ARBA" id="ARBA00001946"/>
    </source>
</evidence>
<keyword evidence="5" id="KW-0460">Magnesium</keyword>
<comment type="caution">
    <text evidence="9">The sequence shown here is derived from an EMBL/GenBank/DDBJ whole genome shotgun (WGS) entry which is preliminary data.</text>
</comment>
<feature type="domain" description="OBG-type G" evidence="7">
    <location>
        <begin position="2"/>
        <end position="252"/>
    </location>
</feature>
<comment type="function">
    <text evidence="6">ATPase that binds to both the 70S ribosome and the 50S ribosomal subunit in a nucleotide-independent manner.</text>
</comment>
<dbReference type="PIRSF" id="PIRSF006641">
    <property type="entry name" value="CHP00092"/>
    <property type="match status" value="1"/>
</dbReference>
<dbReference type="PROSITE" id="PS51880">
    <property type="entry name" value="TGS"/>
    <property type="match status" value="1"/>
</dbReference>
<organism evidence="9 10">
    <name type="scientific">Candidatus Roizmanbacteria bacterium RIFCSPHIGHO2_02_FULL_43_11</name>
    <dbReference type="NCBI Taxonomy" id="1802043"/>
    <lineage>
        <taxon>Bacteria</taxon>
        <taxon>Candidatus Roizmaniibacteriota</taxon>
    </lineage>
</organism>
<evidence type="ECO:0000313" key="9">
    <source>
        <dbReference type="EMBL" id="OGK31360.1"/>
    </source>
</evidence>
<keyword evidence="2" id="KW-0479">Metal-binding</keyword>
<dbReference type="GO" id="GO:0005525">
    <property type="term" value="F:GTP binding"/>
    <property type="evidence" value="ECO:0007669"/>
    <property type="project" value="InterPro"/>
</dbReference>
<dbReference type="SUPFAM" id="SSF81271">
    <property type="entry name" value="TGS-like"/>
    <property type="match status" value="1"/>
</dbReference>
<dbReference type="InterPro" id="IPR027417">
    <property type="entry name" value="P-loop_NTPase"/>
</dbReference>
<dbReference type="InterPro" id="IPR041706">
    <property type="entry name" value="YchF_N"/>
</dbReference>
<dbReference type="Gene3D" id="3.10.20.30">
    <property type="match status" value="1"/>
</dbReference>
<dbReference type="CDD" id="cd04867">
    <property type="entry name" value="TGS_YchF_OLA1"/>
    <property type="match status" value="1"/>
</dbReference>
<proteinExistence type="inferred from homology"/>
<evidence type="ECO:0000313" key="10">
    <source>
        <dbReference type="Proteomes" id="UP000178098"/>
    </source>
</evidence>
<dbReference type="InterPro" id="IPR013029">
    <property type="entry name" value="YchF_C"/>
</dbReference>
<dbReference type="GO" id="GO:0016887">
    <property type="term" value="F:ATP hydrolysis activity"/>
    <property type="evidence" value="ECO:0007669"/>
    <property type="project" value="UniProtKB-UniRule"/>
</dbReference>
<dbReference type="InterPro" id="IPR004396">
    <property type="entry name" value="ATPase_YchF/OLA1"/>
</dbReference>
<dbReference type="GO" id="GO:0046872">
    <property type="term" value="F:metal ion binding"/>
    <property type="evidence" value="ECO:0007669"/>
    <property type="project" value="UniProtKB-KW"/>
</dbReference>
<dbReference type="PRINTS" id="PR00326">
    <property type="entry name" value="GTP1OBG"/>
</dbReference>
<accession>A0A1F7HJF1</accession>
<evidence type="ECO:0000259" key="8">
    <source>
        <dbReference type="PROSITE" id="PS51880"/>
    </source>
</evidence>
<comment type="similarity">
    <text evidence="6">Belongs to the TRAFAC class OBG-HflX-like GTPase superfamily. OBG GTPase family. YchF/OLA1 subfamily.</text>
</comment>
<sequence length="361" mass="39681">MLKVGIVGLPNVGKSTIFNALLKKQVADVANYPFCTIEPNVGVIAVPDARLPELAKVVDTNMIIPAAIEFYDIAGLVRGASEGEGLGNKFLSHIRETALVCHVVRLFEDTNITHIHEKLDPLSDMQTIETELMLADISVLSNQKEPKGAASQEDISRWEVIQKVMNALNAGTSVRDMGLSDEEKQSVGMFNLLTLKPVLYVCNVSEKQLTDEKSTLEKIHEILPSDQDSVMICAHLEQELSTLPGDDQKEYLKQYGLQETSLGRLVTAAYHKLQLISFLTAGPKEVRAWTIPAGTRAPQAAGVIHTDFERHFIKAEIVPYHAFIQAGGWQGAREKGLATFAGKEYIMKDGDVVDFKVGAQK</sequence>
<dbReference type="InterPro" id="IPR023192">
    <property type="entry name" value="TGS-like_dom_sf"/>
</dbReference>
<dbReference type="PROSITE" id="PS51710">
    <property type="entry name" value="G_OBG"/>
    <property type="match status" value="1"/>
</dbReference>
<dbReference type="AlphaFoldDB" id="A0A1F7HJF1"/>
<comment type="cofactor">
    <cofactor evidence="1">
        <name>Mg(2+)</name>
        <dbReference type="ChEBI" id="CHEBI:18420"/>
    </cofactor>
</comment>
<dbReference type="HAMAP" id="MF_00944">
    <property type="entry name" value="YchF_OLA1_ATPase"/>
    <property type="match status" value="1"/>
</dbReference>
<dbReference type="GO" id="GO:0043023">
    <property type="term" value="F:ribosomal large subunit binding"/>
    <property type="evidence" value="ECO:0007669"/>
    <property type="project" value="UniProtKB-UniRule"/>
</dbReference>
<evidence type="ECO:0000259" key="7">
    <source>
        <dbReference type="PROSITE" id="PS51710"/>
    </source>
</evidence>
<dbReference type="CDD" id="cd01900">
    <property type="entry name" value="YchF"/>
    <property type="match status" value="1"/>
</dbReference>
<feature type="domain" description="TGS" evidence="8">
    <location>
        <begin position="274"/>
        <end position="357"/>
    </location>
</feature>
<dbReference type="InterPro" id="IPR031167">
    <property type="entry name" value="G_OBG"/>
</dbReference>
<evidence type="ECO:0000256" key="3">
    <source>
        <dbReference type="ARBA" id="ARBA00022741"/>
    </source>
</evidence>
<evidence type="ECO:0000256" key="2">
    <source>
        <dbReference type="ARBA" id="ARBA00022723"/>
    </source>
</evidence>